<reference evidence="2 3" key="1">
    <citation type="submission" date="2019-03" db="EMBL/GenBank/DDBJ databases">
        <title>First draft genome of Liparis tanakae, snailfish: a comprehensive survey of snailfish specific genes.</title>
        <authorList>
            <person name="Kim W."/>
            <person name="Song I."/>
            <person name="Jeong J.-H."/>
            <person name="Kim D."/>
            <person name="Kim S."/>
            <person name="Ryu S."/>
            <person name="Song J.Y."/>
            <person name="Lee S.K."/>
        </authorList>
    </citation>
    <scope>NUCLEOTIDE SEQUENCE [LARGE SCALE GENOMIC DNA]</scope>
    <source>
        <tissue evidence="2">Muscle</tissue>
    </source>
</reference>
<feature type="compositionally biased region" description="Basic and acidic residues" evidence="1">
    <location>
        <begin position="1"/>
        <end position="17"/>
    </location>
</feature>
<dbReference type="AlphaFoldDB" id="A0A4Z2IXM3"/>
<protein>
    <submittedName>
        <fullName evidence="2">Uncharacterized protein</fullName>
    </submittedName>
</protein>
<evidence type="ECO:0000313" key="3">
    <source>
        <dbReference type="Proteomes" id="UP000314294"/>
    </source>
</evidence>
<feature type="compositionally biased region" description="Low complexity" evidence="1">
    <location>
        <begin position="27"/>
        <end position="37"/>
    </location>
</feature>
<feature type="region of interest" description="Disordered" evidence="1">
    <location>
        <begin position="1"/>
        <end position="59"/>
    </location>
</feature>
<organism evidence="2 3">
    <name type="scientific">Liparis tanakae</name>
    <name type="common">Tanaka's snailfish</name>
    <dbReference type="NCBI Taxonomy" id="230148"/>
    <lineage>
        <taxon>Eukaryota</taxon>
        <taxon>Metazoa</taxon>
        <taxon>Chordata</taxon>
        <taxon>Craniata</taxon>
        <taxon>Vertebrata</taxon>
        <taxon>Euteleostomi</taxon>
        <taxon>Actinopterygii</taxon>
        <taxon>Neopterygii</taxon>
        <taxon>Teleostei</taxon>
        <taxon>Neoteleostei</taxon>
        <taxon>Acanthomorphata</taxon>
        <taxon>Eupercaria</taxon>
        <taxon>Perciformes</taxon>
        <taxon>Cottioidei</taxon>
        <taxon>Cottales</taxon>
        <taxon>Liparidae</taxon>
        <taxon>Liparis</taxon>
    </lineage>
</organism>
<dbReference type="EMBL" id="SRLO01000037">
    <property type="protein sequence ID" value="TNN82720.1"/>
    <property type="molecule type" value="Genomic_DNA"/>
</dbReference>
<name>A0A4Z2IXM3_9TELE</name>
<dbReference type="Proteomes" id="UP000314294">
    <property type="component" value="Unassembled WGS sequence"/>
</dbReference>
<evidence type="ECO:0000256" key="1">
    <source>
        <dbReference type="SAM" id="MobiDB-lite"/>
    </source>
</evidence>
<gene>
    <name evidence="2" type="ORF">EYF80_006961</name>
</gene>
<evidence type="ECO:0000313" key="2">
    <source>
        <dbReference type="EMBL" id="TNN82720.1"/>
    </source>
</evidence>
<keyword evidence="3" id="KW-1185">Reference proteome</keyword>
<comment type="caution">
    <text evidence="2">The sequence shown here is derived from an EMBL/GenBank/DDBJ whole genome shotgun (WGS) entry which is preliminary data.</text>
</comment>
<sequence>MSNDRLSARQEGLERKTGRPGRSANNGTAITTGTGLTPSALSPSHTAAFLSPRCQTGTI</sequence>
<accession>A0A4Z2IXM3</accession>
<proteinExistence type="predicted"/>